<evidence type="ECO:0000313" key="4">
    <source>
        <dbReference type="Proteomes" id="UP000028838"/>
    </source>
</evidence>
<feature type="transmembrane region" description="Helical" evidence="2">
    <location>
        <begin position="85"/>
        <end position="104"/>
    </location>
</feature>
<accession>A0A086LFK0</accession>
<protein>
    <submittedName>
        <fullName evidence="3">Putative transmembrane protein</fullName>
    </submittedName>
</protein>
<feature type="transmembrane region" description="Helical" evidence="2">
    <location>
        <begin position="124"/>
        <end position="142"/>
    </location>
</feature>
<feature type="region of interest" description="Disordered" evidence="1">
    <location>
        <begin position="146"/>
        <end position="180"/>
    </location>
</feature>
<evidence type="ECO:0000313" key="3">
    <source>
        <dbReference type="EMBL" id="KFG55418.1"/>
    </source>
</evidence>
<feature type="compositionally biased region" description="Basic and acidic residues" evidence="1">
    <location>
        <begin position="156"/>
        <end position="169"/>
    </location>
</feature>
<name>A0A086LFK0_TOXGO</name>
<keyword evidence="2" id="KW-0472">Membrane</keyword>
<keyword evidence="2" id="KW-1133">Transmembrane helix</keyword>
<evidence type="ECO:0000256" key="1">
    <source>
        <dbReference type="SAM" id="MobiDB-lite"/>
    </source>
</evidence>
<organism evidence="3 4">
    <name type="scientific">Toxoplasma gondii FOU</name>
    <dbReference type="NCBI Taxonomy" id="943167"/>
    <lineage>
        <taxon>Eukaryota</taxon>
        <taxon>Sar</taxon>
        <taxon>Alveolata</taxon>
        <taxon>Apicomplexa</taxon>
        <taxon>Conoidasida</taxon>
        <taxon>Coccidia</taxon>
        <taxon>Eucoccidiorida</taxon>
        <taxon>Eimeriorina</taxon>
        <taxon>Sarcocystidae</taxon>
        <taxon>Toxoplasma</taxon>
    </lineage>
</organism>
<gene>
    <name evidence="3" type="ORF">TGFOU_366280</name>
</gene>
<dbReference type="AlphaFoldDB" id="A0A086LFK0"/>
<reference evidence="3 4" key="1">
    <citation type="submission" date="2014-07" db="EMBL/GenBank/DDBJ databases">
        <authorList>
            <person name="Sibley D."/>
            <person name="Venepally P."/>
            <person name="Karamycheva S."/>
            <person name="Hadjithomas M."/>
            <person name="Khan A."/>
            <person name="Brunk B."/>
            <person name="Roos D."/>
            <person name="Caler E."/>
            <person name="Lorenzi H."/>
        </authorList>
    </citation>
    <scope>NUCLEOTIDE SEQUENCE [LARGE SCALE GENOMIC DNA]</scope>
    <source>
        <strain evidence="3 4">FOU</strain>
    </source>
</reference>
<dbReference type="VEuPathDB" id="ToxoDB:TGFOU_366280"/>
<dbReference type="Proteomes" id="UP000028838">
    <property type="component" value="Unassembled WGS sequence"/>
</dbReference>
<keyword evidence="2 3" id="KW-0812">Transmembrane</keyword>
<sequence>MHHRRRWDSRQLGGRFQHHRRLKPTQRLRRLFAFRLPQLLKKTANRTLASVASSHFAGSLPSCSRHLSRFFLPSLSMRPQSLSPLSVLLLSFLSFLALLSSLRSSVPRPLSLFFASRFSPSPDVFFSSLVVLVSLLVCFSSSTDVGGARMKGSVTTRREARERRDRETIPDGFSTTTSRS</sequence>
<proteinExistence type="predicted"/>
<comment type="caution">
    <text evidence="3">The sequence shown here is derived from an EMBL/GenBank/DDBJ whole genome shotgun (WGS) entry which is preliminary data.</text>
</comment>
<dbReference type="EMBL" id="AEYH02000310">
    <property type="protein sequence ID" value="KFG55418.1"/>
    <property type="molecule type" value="Genomic_DNA"/>
</dbReference>
<evidence type="ECO:0000256" key="2">
    <source>
        <dbReference type="SAM" id="Phobius"/>
    </source>
</evidence>